<gene>
    <name evidence="2" type="primary">mdtC_1</name>
    <name evidence="2" type="ORF">NCTC11388_01015</name>
</gene>
<dbReference type="SUPFAM" id="SSF82693">
    <property type="entry name" value="Multidrug efflux transporter AcrB pore domain, PN1, PN2, PC1 and PC2 subdomains"/>
    <property type="match status" value="3"/>
</dbReference>
<feature type="transmembrane region" description="Helical" evidence="1">
    <location>
        <begin position="435"/>
        <end position="460"/>
    </location>
</feature>
<evidence type="ECO:0000313" key="3">
    <source>
        <dbReference type="Proteomes" id="UP000254893"/>
    </source>
</evidence>
<feature type="transmembrane region" description="Helical" evidence="1">
    <location>
        <begin position="541"/>
        <end position="563"/>
    </location>
</feature>
<dbReference type="AlphaFoldDB" id="A0A380BM04"/>
<organism evidence="2 3">
    <name type="scientific">Sphingobacterium spiritivorum</name>
    <name type="common">Flavobacterium spiritivorum</name>
    <dbReference type="NCBI Taxonomy" id="258"/>
    <lineage>
        <taxon>Bacteria</taxon>
        <taxon>Pseudomonadati</taxon>
        <taxon>Bacteroidota</taxon>
        <taxon>Sphingobacteriia</taxon>
        <taxon>Sphingobacteriales</taxon>
        <taxon>Sphingobacteriaceae</taxon>
        <taxon>Sphingobacterium</taxon>
    </lineage>
</organism>
<dbReference type="GO" id="GO:0042910">
    <property type="term" value="F:xenobiotic transmembrane transporter activity"/>
    <property type="evidence" value="ECO:0007669"/>
    <property type="project" value="TreeGrafter"/>
</dbReference>
<feature type="transmembrane region" description="Helical" evidence="1">
    <location>
        <begin position="899"/>
        <end position="919"/>
    </location>
</feature>
<feature type="transmembrane region" description="Helical" evidence="1">
    <location>
        <begin position="393"/>
        <end position="414"/>
    </location>
</feature>
<name>A0A380BM04_SPHSI</name>
<feature type="transmembrane region" description="Helical" evidence="1">
    <location>
        <begin position="466"/>
        <end position="493"/>
    </location>
</feature>
<feature type="transmembrane region" description="Helical" evidence="1">
    <location>
        <begin position="971"/>
        <end position="990"/>
    </location>
</feature>
<feature type="transmembrane region" description="Helical" evidence="1">
    <location>
        <begin position="367"/>
        <end position="387"/>
    </location>
</feature>
<dbReference type="Gene3D" id="1.20.1640.10">
    <property type="entry name" value="Multidrug efflux transporter AcrB transmembrane domain"/>
    <property type="match status" value="2"/>
</dbReference>
<dbReference type="InterPro" id="IPR027463">
    <property type="entry name" value="AcrB_DN_DC_subdom"/>
</dbReference>
<dbReference type="Gene3D" id="3.30.70.1440">
    <property type="entry name" value="Multidrug efflux transporter AcrB pore domain"/>
    <property type="match status" value="1"/>
</dbReference>
<reference evidence="2 3" key="1">
    <citation type="submission" date="2018-06" db="EMBL/GenBank/DDBJ databases">
        <authorList>
            <consortium name="Pathogen Informatics"/>
            <person name="Doyle S."/>
        </authorList>
    </citation>
    <scope>NUCLEOTIDE SEQUENCE [LARGE SCALE GENOMIC DNA]</scope>
    <source>
        <strain evidence="2 3">NCTC11388</strain>
    </source>
</reference>
<dbReference type="SUPFAM" id="SSF82714">
    <property type="entry name" value="Multidrug efflux transporter AcrB TolC docking domain, DN and DC subdomains"/>
    <property type="match status" value="2"/>
</dbReference>
<dbReference type="InterPro" id="IPR001036">
    <property type="entry name" value="Acrflvin-R"/>
</dbReference>
<accession>A0A380BM04</accession>
<dbReference type="SUPFAM" id="SSF82866">
    <property type="entry name" value="Multidrug efflux transporter AcrB transmembrane domain"/>
    <property type="match status" value="2"/>
</dbReference>
<keyword evidence="1" id="KW-0472">Membrane</keyword>
<dbReference type="PRINTS" id="PR00702">
    <property type="entry name" value="ACRIFLAVINRP"/>
</dbReference>
<feature type="transmembrane region" description="Helical" evidence="1">
    <location>
        <begin position="925"/>
        <end position="950"/>
    </location>
</feature>
<dbReference type="Gene3D" id="3.30.70.1430">
    <property type="entry name" value="Multidrug efflux transporter AcrB pore domain"/>
    <property type="match status" value="2"/>
</dbReference>
<dbReference type="Gene3D" id="3.30.70.1320">
    <property type="entry name" value="Multidrug efflux transporter AcrB pore domain like"/>
    <property type="match status" value="1"/>
</dbReference>
<proteinExistence type="predicted"/>
<protein>
    <submittedName>
        <fullName evidence="2">Multidrug transporter MdtC</fullName>
    </submittedName>
</protein>
<feature type="transmembrane region" description="Helical" evidence="1">
    <location>
        <begin position="1002"/>
        <end position="1028"/>
    </location>
</feature>
<keyword evidence="1" id="KW-0812">Transmembrane</keyword>
<keyword evidence="1" id="KW-1133">Transmembrane helix</keyword>
<dbReference type="Gene3D" id="3.30.2090.10">
    <property type="entry name" value="Multidrug efflux transporter AcrB TolC docking domain, DN and DC subdomains"/>
    <property type="match status" value="2"/>
</dbReference>
<evidence type="ECO:0000256" key="1">
    <source>
        <dbReference type="SAM" id="Phobius"/>
    </source>
</evidence>
<dbReference type="Pfam" id="PF00873">
    <property type="entry name" value="ACR_tran"/>
    <property type="match status" value="1"/>
</dbReference>
<dbReference type="RefSeq" id="WP_115169352.1">
    <property type="nucleotide sequence ID" value="NZ_JBPFQB010000009.1"/>
</dbReference>
<sequence length="1065" mass="116871">MKISEISIKRPSIIIVLFIILTLGGLFSYKLLSYELIPKFEVNVITVQTVYPGASPSEVENTVSKKIEDAISSLENVKRVETKSYESLSLVMITLNDNADANYALNDAQRKINAILKDLPDDVDPPSLVKFSLDDMPIMNLSVTSKLSEKELYDLLDKKIQPIFSRITGVAQVDMIGGQEREIKVTLDPKKMEGYGLSIAQVQQDILSSNLDFPTGNVKTRSSQILIRLSGKYRSIEDMRNLPITAKSSTSGGQSLDIPIRLGDIADIEDGQKEVEKIARLDQQNTILMQVKKQSDANAVEVSKLVKATIETVQKDYAEQGIKVLVANDTSEYTLKAANNVLFDLFLAIVLVGVIMLFFLHSLRDAAVVMVAIPLSLIATFIGIYLMGYTLNLMSLLGLSLVVGILVDDAIVVVENIHRHMEMGKSKIRAAYDGAAEIGFTVTAITMVIVVVFLPIAMASGLVANILAQFCVTVIIATGLSLLVSFTVVPWLYSRFGKLEHINPHTFFGKIIHGFEAGLTAFTHSISDLLKWCIDSRKNKVITLFIVLVVFVASLGLVGAGYIGGEFFPSSDKGEFLVQLELNKDASIESSNFMTQRAEAYISKFKEVKRTITTVGQSSDGMGGTTGTKYKAEIHVILIDQKERTESTKVFGAKLKRGLEKELVGSKVKTVTVGMMGAEQAPITMTVIGSDMKDALEFANKAADQLRKIEGATEVKLTSEDGNPEINVQVDRDKMNSLGLGLSTVGMAMQTAFSGNTDGKFRAGEYEYDINIRFGEEDRKNIEDVRNLLFINNMGQKIRLEQFATISYSSGPTLLERRDKSPSVSIQAQVIGRPSGTIATEWEAQFKELPRKPGVSYMWGGDMENQQEGFGTLGFALLASIILVYLVMVSLYDSFVTPFIVIFSVPLSFIGALLLMALTDTSLNIFTILGIIMLIGLVCKNAILLVDFANMRKDAGDNTHDALVAANHARLRPILMTTIAMVFGMVPIAIATGEGADMNRGLAIVIIGGLLSSLFLTLVIVPVVYSIFDSLQKRFGQHEKLDYEALMKADYEPNKDYVDEMSVKH</sequence>
<dbReference type="GO" id="GO:0005886">
    <property type="term" value="C:plasma membrane"/>
    <property type="evidence" value="ECO:0007669"/>
    <property type="project" value="TreeGrafter"/>
</dbReference>
<dbReference type="Proteomes" id="UP000254893">
    <property type="component" value="Unassembled WGS sequence"/>
</dbReference>
<dbReference type="PANTHER" id="PTHR32063:SF0">
    <property type="entry name" value="SWARMING MOTILITY PROTEIN SWRC"/>
    <property type="match status" value="1"/>
</dbReference>
<feature type="transmembrane region" description="Helical" evidence="1">
    <location>
        <begin position="12"/>
        <end position="32"/>
    </location>
</feature>
<feature type="transmembrane region" description="Helical" evidence="1">
    <location>
        <begin position="341"/>
        <end position="360"/>
    </location>
</feature>
<dbReference type="EMBL" id="UGYW01000002">
    <property type="protein sequence ID" value="SUJ02456.1"/>
    <property type="molecule type" value="Genomic_DNA"/>
</dbReference>
<dbReference type="PANTHER" id="PTHR32063">
    <property type="match status" value="1"/>
</dbReference>
<feature type="transmembrane region" description="Helical" evidence="1">
    <location>
        <begin position="873"/>
        <end position="892"/>
    </location>
</feature>
<evidence type="ECO:0000313" key="2">
    <source>
        <dbReference type="EMBL" id="SUJ02456.1"/>
    </source>
</evidence>